<dbReference type="SUPFAM" id="SSF111369">
    <property type="entry name" value="HlyD-like secretion proteins"/>
    <property type="match status" value="1"/>
</dbReference>
<dbReference type="Gene3D" id="2.40.30.170">
    <property type="match status" value="1"/>
</dbReference>
<dbReference type="EMBL" id="CP008884">
    <property type="protein sequence ID" value="AIF47371.1"/>
    <property type="molecule type" value="Genomic_DNA"/>
</dbReference>
<dbReference type="GO" id="GO:0015562">
    <property type="term" value="F:efflux transmembrane transporter activity"/>
    <property type="evidence" value="ECO:0007669"/>
    <property type="project" value="TreeGrafter"/>
</dbReference>
<dbReference type="GO" id="GO:1990281">
    <property type="term" value="C:efflux pump complex"/>
    <property type="evidence" value="ECO:0007669"/>
    <property type="project" value="TreeGrafter"/>
</dbReference>
<dbReference type="HOGENOM" id="CLU_071788_0_0_6"/>
<reference evidence="4 5" key="1">
    <citation type="submission" date="2014-07" db="EMBL/GenBank/DDBJ databases">
        <title>Complete Genome Sequence of Dyella japonica Strain A8 Isolated from Malaysian Tropical Soil.</title>
        <authorList>
            <person name="Hui R.K.H."/>
            <person name="Chen J.-W."/>
            <person name="Chan K.-G."/>
            <person name="Leung F.C.C."/>
        </authorList>
    </citation>
    <scope>NUCLEOTIDE SEQUENCE [LARGE SCALE GENOMIC DNA]</scope>
    <source>
        <strain evidence="4 5">A8</strain>
    </source>
</reference>
<dbReference type="OrthoDB" id="8794034at2"/>
<sequence>MTLRPAHSLLALALAASLLAACSHNEADKNATSTAAPAPAYAAVARGRVDIEGGLLKLGMPREGVVAEIKVREGDHVHKGQVLAVLDTRPAQLAVNAAEAELKQAQALGRSLDARLKASQQRATRLATAAAAGAGDGQSADDAKDAAQQLQGELDNAHAAEALATQKLDAARYELSQRTLAAPFDGQIVERDIQPGATVSPQGGPVFVMLPEQPRIVRAELNESFVGVVHEGMPAQVVDDSGSGAPTLSAHVQRIGTVFGPSALEEDPLIRANTRTVTCVLVFDQPPPASLRIGQRVIVQFNANNTAQPAKPGN</sequence>
<dbReference type="PANTHER" id="PTHR30469">
    <property type="entry name" value="MULTIDRUG RESISTANCE PROTEIN MDTA"/>
    <property type="match status" value="1"/>
</dbReference>
<accession>A0A075JZ51</accession>
<dbReference type="Pfam" id="PF25973">
    <property type="entry name" value="BSH_CzcB"/>
    <property type="match status" value="1"/>
</dbReference>
<dbReference type="PATRIC" id="fig|1217721.7.peg.1835"/>
<dbReference type="RefSeq" id="WP_019465765.1">
    <property type="nucleotide sequence ID" value="NZ_ALOY01000163.1"/>
</dbReference>
<feature type="chain" id="PRO_5001706670" evidence="2">
    <location>
        <begin position="21"/>
        <end position="314"/>
    </location>
</feature>
<proteinExistence type="predicted"/>
<keyword evidence="5" id="KW-1185">Reference proteome</keyword>
<evidence type="ECO:0000256" key="1">
    <source>
        <dbReference type="SAM" id="MobiDB-lite"/>
    </source>
</evidence>
<evidence type="ECO:0000259" key="3">
    <source>
        <dbReference type="Pfam" id="PF25973"/>
    </source>
</evidence>
<dbReference type="PROSITE" id="PS51257">
    <property type="entry name" value="PROKAR_LIPOPROTEIN"/>
    <property type="match status" value="1"/>
</dbReference>
<gene>
    <name evidence="4" type="ORF">HY57_08855</name>
</gene>
<dbReference type="AlphaFoldDB" id="A0A075JZ51"/>
<dbReference type="Gene3D" id="1.10.287.470">
    <property type="entry name" value="Helix hairpin bin"/>
    <property type="match status" value="1"/>
</dbReference>
<dbReference type="Gene3D" id="2.40.50.100">
    <property type="match status" value="1"/>
</dbReference>
<evidence type="ECO:0000313" key="4">
    <source>
        <dbReference type="EMBL" id="AIF47371.1"/>
    </source>
</evidence>
<dbReference type="KEGG" id="dja:HY57_08855"/>
<feature type="signal peptide" evidence="2">
    <location>
        <begin position="1"/>
        <end position="20"/>
    </location>
</feature>
<keyword evidence="2" id="KW-0732">Signal</keyword>
<organism evidence="4 5">
    <name type="scientific">Dyella japonica A8</name>
    <dbReference type="NCBI Taxonomy" id="1217721"/>
    <lineage>
        <taxon>Bacteria</taxon>
        <taxon>Pseudomonadati</taxon>
        <taxon>Pseudomonadota</taxon>
        <taxon>Gammaproteobacteria</taxon>
        <taxon>Lysobacterales</taxon>
        <taxon>Rhodanobacteraceae</taxon>
        <taxon>Dyella</taxon>
    </lineage>
</organism>
<dbReference type="PANTHER" id="PTHR30469:SF15">
    <property type="entry name" value="HLYD FAMILY OF SECRETION PROTEINS"/>
    <property type="match status" value="1"/>
</dbReference>
<name>A0A075JZ51_9GAMM</name>
<protein>
    <submittedName>
        <fullName evidence="4">Secretion protein HlyD</fullName>
    </submittedName>
</protein>
<evidence type="ECO:0000256" key="2">
    <source>
        <dbReference type="SAM" id="SignalP"/>
    </source>
</evidence>
<feature type="region of interest" description="Disordered" evidence="1">
    <location>
        <begin position="129"/>
        <end position="149"/>
    </location>
</feature>
<feature type="domain" description="CzcB-like barrel-sandwich hybrid" evidence="3">
    <location>
        <begin position="63"/>
        <end position="201"/>
    </location>
</feature>
<evidence type="ECO:0000313" key="5">
    <source>
        <dbReference type="Proteomes" id="UP000027987"/>
    </source>
</evidence>
<dbReference type="STRING" id="1217721.HY57_08855"/>
<dbReference type="InterPro" id="IPR058647">
    <property type="entry name" value="BSH_CzcB-like"/>
</dbReference>
<dbReference type="Proteomes" id="UP000027987">
    <property type="component" value="Chromosome"/>
</dbReference>